<dbReference type="InterPro" id="IPR011965">
    <property type="entry name" value="PaaX_trns_reg"/>
</dbReference>
<dbReference type="EMBL" id="WLZY01000001">
    <property type="protein sequence ID" value="NDL55571.1"/>
    <property type="molecule type" value="Genomic_DNA"/>
</dbReference>
<accession>A0A7K3LX33</accession>
<evidence type="ECO:0000313" key="5">
    <source>
        <dbReference type="EMBL" id="NDL55571.1"/>
    </source>
</evidence>
<feature type="domain" description="Transcriptional repressor PaaX-like N-terminal" evidence="2">
    <location>
        <begin position="33"/>
        <end position="98"/>
    </location>
</feature>
<dbReference type="Proteomes" id="UP000460435">
    <property type="component" value="Unassembled WGS sequence"/>
</dbReference>
<dbReference type="Gene3D" id="1.20.58.1460">
    <property type="match status" value="1"/>
</dbReference>
<dbReference type="Gene3D" id="3.30.70.2650">
    <property type="match status" value="1"/>
</dbReference>
<keyword evidence="6" id="KW-1185">Reference proteome</keyword>
<comment type="caution">
    <text evidence="5">The sequence shown here is derived from an EMBL/GenBank/DDBJ whole genome shotgun (WGS) entry which is preliminary data.</text>
</comment>
<protein>
    <submittedName>
        <fullName evidence="5">PaaX family transcriptional regulator</fullName>
    </submittedName>
</protein>
<evidence type="ECO:0000313" key="6">
    <source>
        <dbReference type="Proteomes" id="UP000460435"/>
    </source>
</evidence>
<evidence type="ECO:0000259" key="2">
    <source>
        <dbReference type="Pfam" id="PF07848"/>
    </source>
</evidence>
<sequence>MPKTSTAAPVPVAQPSTGTAEHMSKPLARARSQRLLVTLFGDYWDRARGPIPSAGLVRVLEEFGIAPANARAALSRMTQRGALARTKDGRRTSYAPTESTLRQLERGAHRIFASGNGAEWDGTWTLIAFSLPLEAGDLRRLLRARLRWLTFWPIYDATWVTPHDRLDAACEQLAELNITDAVVLRTTDVRLLAQGRARLEDAWQLGHLADAYRDYLNRFEPLAELVAARAVTPTEALVGRGELVDEWRRLVRDDPDLPDVFLPAGFPRARARDLFLTTYRALERPARARFDELTREA</sequence>
<dbReference type="InterPro" id="IPR036388">
    <property type="entry name" value="WH-like_DNA-bd_sf"/>
</dbReference>
<dbReference type="GO" id="GO:0006351">
    <property type="term" value="P:DNA-templated transcription"/>
    <property type="evidence" value="ECO:0007669"/>
    <property type="project" value="InterPro"/>
</dbReference>
<evidence type="ECO:0000259" key="4">
    <source>
        <dbReference type="Pfam" id="PF20803"/>
    </source>
</evidence>
<dbReference type="InterPro" id="IPR048846">
    <property type="entry name" value="PaaX-like_central"/>
</dbReference>
<dbReference type="PANTHER" id="PTHR30319">
    <property type="entry name" value="PHENYLACETIC ACID REGULATOR-RELATED TRANSCRIPTIONAL REPRESSOR"/>
    <property type="match status" value="1"/>
</dbReference>
<organism evidence="5 6">
    <name type="scientific">Phytoactinopolyspora mesophila</name>
    <dbReference type="NCBI Taxonomy" id="2650750"/>
    <lineage>
        <taxon>Bacteria</taxon>
        <taxon>Bacillati</taxon>
        <taxon>Actinomycetota</taxon>
        <taxon>Actinomycetes</taxon>
        <taxon>Jiangellales</taxon>
        <taxon>Jiangellaceae</taxon>
        <taxon>Phytoactinopolyspora</taxon>
    </lineage>
</organism>
<dbReference type="Pfam" id="PF07848">
    <property type="entry name" value="PaaX"/>
    <property type="match status" value="1"/>
</dbReference>
<dbReference type="InterPro" id="IPR012906">
    <property type="entry name" value="PaaX-like_N"/>
</dbReference>
<feature type="domain" description="Transcriptional repressor PaaX-like central Cas2-like" evidence="4">
    <location>
        <begin position="118"/>
        <end position="190"/>
    </location>
</feature>
<feature type="region of interest" description="Disordered" evidence="1">
    <location>
        <begin position="1"/>
        <end position="26"/>
    </location>
</feature>
<dbReference type="InterPro" id="IPR036390">
    <property type="entry name" value="WH_DNA-bd_sf"/>
</dbReference>
<reference evidence="5 6" key="1">
    <citation type="submission" date="2019-11" db="EMBL/GenBank/DDBJ databases">
        <authorList>
            <person name="Li X.-J."/>
            <person name="Feng X.-M."/>
        </authorList>
    </citation>
    <scope>NUCLEOTIDE SEQUENCE [LARGE SCALE GENOMIC DNA]</scope>
    <source>
        <strain evidence="5 6">XMNu-373</strain>
    </source>
</reference>
<dbReference type="Pfam" id="PF20803">
    <property type="entry name" value="PaaX_M"/>
    <property type="match status" value="1"/>
</dbReference>
<dbReference type="RefSeq" id="WP_162448273.1">
    <property type="nucleotide sequence ID" value="NZ_WLZY01000001.1"/>
</dbReference>
<evidence type="ECO:0000256" key="1">
    <source>
        <dbReference type="SAM" id="MobiDB-lite"/>
    </source>
</evidence>
<feature type="domain" description="Transcriptional repressor PaaX-like C-terminal" evidence="3">
    <location>
        <begin position="203"/>
        <end position="289"/>
    </location>
</feature>
<dbReference type="InterPro" id="IPR013225">
    <property type="entry name" value="PaaX_C"/>
</dbReference>
<proteinExistence type="predicted"/>
<dbReference type="PIRSF" id="PIRSF020623">
    <property type="entry name" value="PaaX"/>
    <property type="match status" value="1"/>
</dbReference>
<gene>
    <name evidence="5" type="ORF">F7O44_00635</name>
</gene>
<dbReference type="AlphaFoldDB" id="A0A7K3LX33"/>
<evidence type="ECO:0000259" key="3">
    <source>
        <dbReference type="Pfam" id="PF08223"/>
    </source>
</evidence>
<dbReference type="SUPFAM" id="SSF46785">
    <property type="entry name" value="Winged helix' DNA-binding domain"/>
    <property type="match status" value="1"/>
</dbReference>
<dbReference type="PANTHER" id="PTHR30319:SF1">
    <property type="entry name" value="TRANSCRIPTIONAL REPRESSOR PAAX"/>
    <property type="match status" value="1"/>
</dbReference>
<dbReference type="Pfam" id="PF08223">
    <property type="entry name" value="PaaX_C"/>
    <property type="match status" value="1"/>
</dbReference>
<dbReference type="Gene3D" id="1.10.10.10">
    <property type="entry name" value="Winged helix-like DNA-binding domain superfamily/Winged helix DNA-binding domain"/>
    <property type="match status" value="1"/>
</dbReference>
<name>A0A7K3LX33_9ACTN</name>